<dbReference type="EC" id="1.-.-.-" evidence="3"/>
<dbReference type="GO" id="GO:0016491">
    <property type="term" value="F:oxidoreductase activity"/>
    <property type="evidence" value="ECO:0007669"/>
    <property type="project" value="UniProtKB-KW"/>
</dbReference>
<dbReference type="PRINTS" id="PR00081">
    <property type="entry name" value="GDHRDH"/>
</dbReference>
<accession>A0ABZ2YL17</accession>
<gene>
    <name evidence="3" type="ORF">WJU16_19655</name>
</gene>
<dbReference type="PANTHER" id="PTHR43669">
    <property type="entry name" value="5-KETO-D-GLUCONATE 5-REDUCTASE"/>
    <property type="match status" value="1"/>
</dbReference>
<dbReference type="SUPFAM" id="SSF51735">
    <property type="entry name" value="NAD(P)-binding Rossmann-fold domains"/>
    <property type="match status" value="1"/>
</dbReference>
<proteinExistence type="inferred from homology"/>
<sequence length="268" mass="28096">MLLSGKTAVIYGAGGSLGGAIAQAFAREGAFVHLTGRNAASVNQTAEAIRKAGHQCHTAIVDALDAGAIGRHLEEVGKVDISFNAIGWEDRQDQPLTAMSAEDFLRPVRRAMETEFLTSTAAARVMMRQQSGVILTLTATPGGIGYPHVGGFGPACCAVESLARNLASEVGAHGVRVVNIRSGGSPDSRVFREALENGGAEVKGFMDKLEADTMLKQMPMMNDIAQAAVFLASDHAAKITGITLDVTCGTTAALNYMVPRVPFLIQPS</sequence>
<dbReference type="Gene3D" id="3.40.50.720">
    <property type="entry name" value="NAD(P)-binding Rossmann-like Domain"/>
    <property type="match status" value="1"/>
</dbReference>
<organism evidence="3 4">
    <name type="scientific">Chitinophaga pollutisoli</name>
    <dbReference type="NCBI Taxonomy" id="3133966"/>
    <lineage>
        <taxon>Bacteria</taxon>
        <taxon>Pseudomonadati</taxon>
        <taxon>Bacteroidota</taxon>
        <taxon>Chitinophagia</taxon>
        <taxon>Chitinophagales</taxon>
        <taxon>Chitinophagaceae</taxon>
        <taxon>Chitinophaga</taxon>
    </lineage>
</organism>
<name>A0ABZ2YL17_9BACT</name>
<dbReference type="Proteomes" id="UP001485459">
    <property type="component" value="Chromosome"/>
</dbReference>
<evidence type="ECO:0000256" key="2">
    <source>
        <dbReference type="ARBA" id="ARBA00023002"/>
    </source>
</evidence>
<evidence type="ECO:0000313" key="4">
    <source>
        <dbReference type="Proteomes" id="UP001485459"/>
    </source>
</evidence>
<keyword evidence="4" id="KW-1185">Reference proteome</keyword>
<dbReference type="RefSeq" id="WP_341835119.1">
    <property type="nucleotide sequence ID" value="NZ_CP149822.1"/>
</dbReference>
<dbReference type="CDD" id="cd05233">
    <property type="entry name" value="SDR_c"/>
    <property type="match status" value="1"/>
</dbReference>
<dbReference type="Pfam" id="PF13561">
    <property type="entry name" value="adh_short_C2"/>
    <property type="match status" value="1"/>
</dbReference>
<dbReference type="PANTHER" id="PTHR43669:SF3">
    <property type="entry name" value="ALCOHOL DEHYDROGENASE, PUTATIVE (AFU_ORTHOLOGUE AFUA_3G03445)-RELATED"/>
    <property type="match status" value="1"/>
</dbReference>
<keyword evidence="2 3" id="KW-0560">Oxidoreductase</keyword>
<dbReference type="InterPro" id="IPR036291">
    <property type="entry name" value="NAD(P)-bd_dom_sf"/>
</dbReference>
<evidence type="ECO:0000313" key="3">
    <source>
        <dbReference type="EMBL" id="WZN40188.1"/>
    </source>
</evidence>
<dbReference type="InterPro" id="IPR002347">
    <property type="entry name" value="SDR_fam"/>
</dbReference>
<dbReference type="EMBL" id="CP149822">
    <property type="protein sequence ID" value="WZN40188.1"/>
    <property type="molecule type" value="Genomic_DNA"/>
</dbReference>
<comment type="similarity">
    <text evidence="1">Belongs to the short-chain dehydrogenases/reductases (SDR) family.</text>
</comment>
<evidence type="ECO:0000256" key="1">
    <source>
        <dbReference type="ARBA" id="ARBA00006484"/>
    </source>
</evidence>
<protein>
    <submittedName>
        <fullName evidence="3">SDR family oxidoreductase</fullName>
        <ecNumber evidence="3">1.-.-.-</ecNumber>
    </submittedName>
</protein>
<reference evidence="4" key="1">
    <citation type="submission" date="2024-03" db="EMBL/GenBank/DDBJ databases">
        <title>Chitinophaga horti sp. nov., isolated from garden soil.</title>
        <authorList>
            <person name="Lee D.S."/>
            <person name="Han D.M."/>
            <person name="Baek J.H."/>
            <person name="Choi D.G."/>
            <person name="Jeon J.H."/>
            <person name="Jeon C.O."/>
        </authorList>
    </citation>
    <scope>NUCLEOTIDE SEQUENCE [LARGE SCALE GENOMIC DNA]</scope>
    <source>
        <strain evidence="4">GPA1</strain>
    </source>
</reference>